<evidence type="ECO:0008006" key="5">
    <source>
        <dbReference type="Google" id="ProtNLM"/>
    </source>
</evidence>
<feature type="transmembrane region" description="Helical" evidence="2">
    <location>
        <begin position="151"/>
        <end position="169"/>
    </location>
</feature>
<keyword evidence="2" id="KW-0472">Membrane</keyword>
<dbReference type="AlphaFoldDB" id="A0A512P9J5"/>
<proteinExistence type="predicted"/>
<sequence length="357" mass="39411">MGMQLGTIPDVGADRGVDEEPPHRGLTAVEERLDAWANRRIARAEALGRRRRDAWLVELVVFALKQAWACVFGALLLSVLLLAHLFYPAGAPLVRDDALTLAAVAIQVLMVATRLETARELRVIVLFHLAGTAMELVKTDVGSWSYAADGVLRIAGVPLFSGFMYGAVGSYMVRVLRIVDLRFDRYPRRWVSALLAAGIYANFFTHHWFVDVRWVLVGAVLAVFGRCTLHFRAHASRYRMPLVGGFALVAVAIWLAENLATFSGAWRYPDQEAGWQPVSASKLVSWFLLMIVSVVLVAWVHEPRPPEDGRRALADRGLADASAAAEVRGHHALVLRRTRSSPPGPSLRHSSTRTSAH</sequence>
<feature type="transmembrane region" description="Helical" evidence="2">
    <location>
        <begin position="283"/>
        <end position="301"/>
    </location>
</feature>
<reference evidence="3 4" key="1">
    <citation type="submission" date="2019-07" db="EMBL/GenBank/DDBJ databases">
        <title>Whole genome shotgun sequence of Cellulomonas soli NBRC 109434.</title>
        <authorList>
            <person name="Hosoyama A."/>
            <person name="Uohara A."/>
            <person name="Ohji S."/>
            <person name="Ichikawa N."/>
        </authorList>
    </citation>
    <scope>NUCLEOTIDE SEQUENCE [LARGE SCALE GENOMIC DNA]</scope>
    <source>
        <strain evidence="3 4">NBRC 109434</strain>
    </source>
</reference>
<accession>A0A512P9J5</accession>
<feature type="compositionally biased region" description="Polar residues" evidence="1">
    <location>
        <begin position="348"/>
        <end position="357"/>
    </location>
</feature>
<evidence type="ECO:0000256" key="1">
    <source>
        <dbReference type="SAM" id="MobiDB-lite"/>
    </source>
</evidence>
<feature type="region of interest" description="Disordered" evidence="1">
    <location>
        <begin position="334"/>
        <end position="357"/>
    </location>
</feature>
<name>A0A512P9J5_9CELL</name>
<dbReference type="RefSeq" id="WP_223203423.1">
    <property type="nucleotide sequence ID" value="NZ_BAABBJ010000015.1"/>
</dbReference>
<evidence type="ECO:0000313" key="3">
    <source>
        <dbReference type="EMBL" id="GEP67887.1"/>
    </source>
</evidence>
<dbReference type="Pfam" id="PF05675">
    <property type="entry name" value="DUF817"/>
    <property type="match status" value="1"/>
</dbReference>
<keyword evidence="4" id="KW-1185">Reference proteome</keyword>
<keyword evidence="2" id="KW-1133">Transmembrane helix</keyword>
<evidence type="ECO:0000256" key="2">
    <source>
        <dbReference type="SAM" id="Phobius"/>
    </source>
</evidence>
<feature type="transmembrane region" description="Helical" evidence="2">
    <location>
        <begin position="59"/>
        <end position="86"/>
    </location>
</feature>
<evidence type="ECO:0000313" key="4">
    <source>
        <dbReference type="Proteomes" id="UP000321798"/>
    </source>
</evidence>
<gene>
    <name evidence="3" type="ORF">CSO01_06020</name>
</gene>
<feature type="transmembrane region" description="Helical" evidence="2">
    <location>
        <begin position="214"/>
        <end position="231"/>
    </location>
</feature>
<comment type="caution">
    <text evidence="3">The sequence shown here is derived from an EMBL/GenBank/DDBJ whole genome shotgun (WGS) entry which is preliminary data.</text>
</comment>
<feature type="compositionally biased region" description="Basic and acidic residues" evidence="1">
    <location>
        <begin position="12"/>
        <end position="22"/>
    </location>
</feature>
<protein>
    <recommendedName>
        <fullName evidence="5">DUF817 domain-containing protein</fullName>
    </recommendedName>
</protein>
<organism evidence="3 4">
    <name type="scientific">Cellulomonas soli</name>
    <dbReference type="NCBI Taxonomy" id="931535"/>
    <lineage>
        <taxon>Bacteria</taxon>
        <taxon>Bacillati</taxon>
        <taxon>Actinomycetota</taxon>
        <taxon>Actinomycetes</taxon>
        <taxon>Micrococcales</taxon>
        <taxon>Cellulomonadaceae</taxon>
        <taxon>Cellulomonas</taxon>
    </lineage>
</organism>
<keyword evidence="2" id="KW-0812">Transmembrane</keyword>
<dbReference type="InterPro" id="IPR008535">
    <property type="entry name" value="DUF817"/>
</dbReference>
<dbReference type="Proteomes" id="UP000321798">
    <property type="component" value="Unassembled WGS sequence"/>
</dbReference>
<feature type="region of interest" description="Disordered" evidence="1">
    <location>
        <begin position="1"/>
        <end position="22"/>
    </location>
</feature>
<dbReference type="EMBL" id="BKAL01000002">
    <property type="protein sequence ID" value="GEP67887.1"/>
    <property type="molecule type" value="Genomic_DNA"/>
</dbReference>
<feature type="transmembrane region" description="Helical" evidence="2">
    <location>
        <begin position="243"/>
        <end position="263"/>
    </location>
</feature>
<feature type="transmembrane region" description="Helical" evidence="2">
    <location>
        <begin position="190"/>
        <end position="208"/>
    </location>
</feature>